<evidence type="ECO:0000256" key="5">
    <source>
        <dbReference type="ARBA" id="ARBA00022600"/>
    </source>
</evidence>
<protein>
    <recommendedName>
        <fullName evidence="10">1,4-alpha-glucan branching enzyme GlgB</fullName>
        <ecNumber evidence="10">2.4.1.18</ecNumber>
    </recommendedName>
    <alternativeName>
        <fullName evidence="10">1,4-alpha-D-glucan:1,4-alpha-D-glucan 6-glucosyl-transferase</fullName>
    </alternativeName>
    <alternativeName>
        <fullName evidence="10">Alpha-(1-&gt;4)-glucan branching enzyme</fullName>
    </alternativeName>
    <alternativeName>
        <fullName evidence="10">Glycogen branching enzyme</fullName>
        <shortName evidence="10">BE</shortName>
    </alternativeName>
</protein>
<dbReference type="SUPFAM" id="SSF51011">
    <property type="entry name" value="Glycosyl hydrolase domain"/>
    <property type="match status" value="1"/>
</dbReference>
<evidence type="ECO:0000256" key="3">
    <source>
        <dbReference type="ARBA" id="ARBA00004964"/>
    </source>
</evidence>
<evidence type="ECO:0000256" key="9">
    <source>
        <dbReference type="ARBA" id="ARBA00023277"/>
    </source>
</evidence>
<dbReference type="Pfam" id="PF22019">
    <property type="entry name" value="GlgB_N"/>
    <property type="match status" value="1"/>
</dbReference>
<dbReference type="Pfam" id="PF02922">
    <property type="entry name" value="CBM_48"/>
    <property type="match status" value="1"/>
</dbReference>
<dbReference type="Gene3D" id="2.60.40.1180">
    <property type="entry name" value="Golgi alpha-mannosidase II"/>
    <property type="match status" value="1"/>
</dbReference>
<keyword evidence="7 10" id="KW-0808">Transferase</keyword>
<evidence type="ECO:0000256" key="6">
    <source>
        <dbReference type="ARBA" id="ARBA00022676"/>
    </source>
</evidence>
<dbReference type="NCBIfam" id="TIGR01515">
    <property type="entry name" value="branching_enzym"/>
    <property type="match status" value="1"/>
</dbReference>
<name>A0ABS9W4F1_9PROT</name>
<keyword evidence="13" id="KW-1185">Reference proteome</keyword>
<dbReference type="Gene3D" id="2.60.40.10">
    <property type="entry name" value="Immunoglobulins"/>
    <property type="match status" value="1"/>
</dbReference>
<keyword evidence="8 10" id="KW-0320">Glycogen biosynthesis</keyword>
<feature type="active site" description="Proton donor" evidence="10">
    <location>
        <position position="448"/>
    </location>
</feature>
<keyword evidence="5 10" id="KW-0321">Glycogen metabolism</keyword>
<dbReference type="PIRSF" id="PIRSF000463">
    <property type="entry name" value="GlgB"/>
    <property type="match status" value="1"/>
</dbReference>
<evidence type="ECO:0000256" key="2">
    <source>
        <dbReference type="ARBA" id="ARBA00002953"/>
    </source>
</evidence>
<evidence type="ECO:0000256" key="4">
    <source>
        <dbReference type="ARBA" id="ARBA00009000"/>
    </source>
</evidence>
<reference evidence="12 13" key="1">
    <citation type="submission" date="2022-03" db="EMBL/GenBank/DDBJ databases">
        <title>Complete genome analysis of Roseomonas KG 17.1 : a prolific producer of plant growth promoters.</title>
        <authorList>
            <person name="Saadouli I."/>
            <person name="Najjari A."/>
            <person name="Mosbah A."/>
            <person name="Ouzari H.I."/>
        </authorList>
    </citation>
    <scope>NUCLEOTIDE SEQUENCE [LARGE SCALE GENOMIC DNA]</scope>
    <source>
        <strain evidence="12 13">KG17-1</strain>
    </source>
</reference>
<evidence type="ECO:0000256" key="8">
    <source>
        <dbReference type="ARBA" id="ARBA00023056"/>
    </source>
</evidence>
<dbReference type="RefSeq" id="WP_120005485.1">
    <property type="nucleotide sequence ID" value="NZ_JALBUU010000004.1"/>
</dbReference>
<dbReference type="InterPro" id="IPR014756">
    <property type="entry name" value="Ig_E-set"/>
</dbReference>
<dbReference type="HAMAP" id="MF_00685">
    <property type="entry name" value="GlgB"/>
    <property type="match status" value="1"/>
</dbReference>
<comment type="similarity">
    <text evidence="4 10">Belongs to the glycosyl hydrolase 13 family. GlgB subfamily.</text>
</comment>
<dbReference type="NCBIfam" id="NF008967">
    <property type="entry name" value="PRK12313.1"/>
    <property type="match status" value="1"/>
</dbReference>
<evidence type="ECO:0000313" key="12">
    <source>
        <dbReference type="EMBL" id="MCI0754061.1"/>
    </source>
</evidence>
<dbReference type="Gene3D" id="3.20.20.80">
    <property type="entry name" value="Glycosidases"/>
    <property type="match status" value="1"/>
</dbReference>
<keyword evidence="6 10" id="KW-0328">Glycosyltransferase</keyword>
<dbReference type="SMART" id="SM00642">
    <property type="entry name" value="Aamy"/>
    <property type="match status" value="1"/>
</dbReference>
<evidence type="ECO:0000259" key="11">
    <source>
        <dbReference type="SMART" id="SM00642"/>
    </source>
</evidence>
<sequence>MAEASLHPEAVVALVEGRHGDPFAVLGPRDGQVRVLLPNARTVEVVTSQGAAPLVQVHPAGLFEGPLAEMPYRLRIDWGGTVQEAEDAYAFPPLLGELDLHLLREGTHQDIGRCLGAHPCVVEGVRGVRFALWAPNARRVSVVGDFNGWDGRRNPMRLRHEAGIWEIFIPRLGVGAIYKFELLDPNGSLLPLKADPCAWRAEVPPATGSIVVDTAAITKPKPRSLPERPETQPISVYEVHPGSWMRGDNNSVLNWEELGDRLIPYVAGMGFTHVEFLPVMAHPFGGSWGYQPLSQFAPHAPFGPPEHFQRLVARFHEAGIGVILDWVPAHFPTDTHGLARFDGTALYEHADPREGFHHDWNTLIYNLGRREVRNFLIGSAIHWLETYGADALRVDAVASMLYRDYSRPHDQWIPNVHGGRENLESISFLQDLSRVIAERCPGKLLIAEESTAFPGVTRKADEGGLGFDFKWNMGWMHDTLHYMERDPIYRQYQHGGMTFGMVYAFTEKFMLPLSHDEVVHGKGSLIGKMPGDDWQKFANLRAYLSFMWTHPGKKLLFMGGEIAQWREWNHDRSLDWHLLDQPHHAGLQRMLRDLNRLYQDLPALHALDCDPAGFRWVVLDDSANSVFAFLRLGPDGTAPALVVCNMTPVTRSGYRLGLPSAGAWREVFNSDAAIYGGSNNGNGGTVHAAAEPSHGLDASAALELPGLATLVLVPAEGFVAASA</sequence>
<dbReference type="SUPFAM" id="SSF81296">
    <property type="entry name" value="E set domains"/>
    <property type="match status" value="2"/>
</dbReference>
<organism evidence="12 13">
    <name type="scientific">Teichococcus vastitatis</name>
    <dbReference type="NCBI Taxonomy" id="2307076"/>
    <lineage>
        <taxon>Bacteria</taxon>
        <taxon>Pseudomonadati</taxon>
        <taxon>Pseudomonadota</taxon>
        <taxon>Alphaproteobacteria</taxon>
        <taxon>Acetobacterales</taxon>
        <taxon>Roseomonadaceae</taxon>
        <taxon>Roseomonas</taxon>
    </lineage>
</organism>
<comment type="function">
    <text evidence="2 10">Catalyzes the formation of the alpha-1,6-glucosidic linkages in glycogen by scission of a 1,4-alpha-linked oligosaccharide from growing alpha-1,4-glucan chains and the subsequent attachment of the oligosaccharide to the alpha-1,6 position.</text>
</comment>
<keyword evidence="9 10" id="KW-0119">Carbohydrate metabolism</keyword>
<gene>
    <name evidence="10 12" type="primary">glgB</name>
    <name evidence="12" type="ORF">MON41_09860</name>
</gene>
<dbReference type="InterPro" id="IPR004193">
    <property type="entry name" value="Glyco_hydro_13_N"/>
</dbReference>
<proteinExistence type="inferred from homology"/>
<dbReference type="NCBIfam" id="NF003811">
    <property type="entry name" value="PRK05402.1"/>
    <property type="match status" value="1"/>
</dbReference>
<dbReference type="Pfam" id="PF00128">
    <property type="entry name" value="Alpha-amylase"/>
    <property type="match status" value="1"/>
</dbReference>
<dbReference type="InterPro" id="IPR017853">
    <property type="entry name" value="GH"/>
</dbReference>
<dbReference type="InterPro" id="IPR006047">
    <property type="entry name" value="GH13_cat_dom"/>
</dbReference>
<dbReference type="InterPro" id="IPR006407">
    <property type="entry name" value="GlgB"/>
</dbReference>
<comment type="caution">
    <text evidence="12">The sequence shown here is derived from an EMBL/GenBank/DDBJ whole genome shotgun (WGS) entry which is preliminary data.</text>
</comment>
<evidence type="ECO:0000256" key="10">
    <source>
        <dbReference type="HAMAP-Rule" id="MF_00685"/>
    </source>
</evidence>
<feature type="active site" description="Nucleophile" evidence="10">
    <location>
        <position position="395"/>
    </location>
</feature>
<feature type="domain" description="Glycosyl hydrolase family 13 catalytic" evidence="11">
    <location>
        <begin position="238"/>
        <end position="605"/>
    </location>
</feature>
<evidence type="ECO:0000256" key="1">
    <source>
        <dbReference type="ARBA" id="ARBA00000826"/>
    </source>
</evidence>
<dbReference type="InterPro" id="IPR044143">
    <property type="entry name" value="GlgB_N_E_set_prok"/>
</dbReference>
<dbReference type="InterPro" id="IPR006048">
    <property type="entry name" value="A-amylase/branching_C"/>
</dbReference>
<dbReference type="InterPro" id="IPR013783">
    <property type="entry name" value="Ig-like_fold"/>
</dbReference>
<dbReference type="InterPro" id="IPR054169">
    <property type="entry name" value="GlgB_N"/>
</dbReference>
<evidence type="ECO:0000256" key="7">
    <source>
        <dbReference type="ARBA" id="ARBA00022679"/>
    </source>
</evidence>
<comment type="subunit">
    <text evidence="10">Monomer.</text>
</comment>
<dbReference type="EMBL" id="JALBUU010000004">
    <property type="protein sequence ID" value="MCI0754061.1"/>
    <property type="molecule type" value="Genomic_DNA"/>
</dbReference>
<dbReference type="Proteomes" id="UP001201985">
    <property type="component" value="Unassembled WGS sequence"/>
</dbReference>
<dbReference type="EC" id="2.4.1.18" evidence="10"/>
<evidence type="ECO:0000313" key="13">
    <source>
        <dbReference type="Proteomes" id="UP001201985"/>
    </source>
</evidence>
<dbReference type="PANTHER" id="PTHR43651">
    <property type="entry name" value="1,4-ALPHA-GLUCAN-BRANCHING ENZYME"/>
    <property type="match status" value="1"/>
</dbReference>
<dbReference type="Pfam" id="PF02806">
    <property type="entry name" value="Alpha-amylase_C"/>
    <property type="match status" value="1"/>
</dbReference>
<dbReference type="GO" id="GO:0003844">
    <property type="term" value="F:1,4-alpha-glucan branching enzyme activity"/>
    <property type="evidence" value="ECO:0007669"/>
    <property type="project" value="UniProtKB-EC"/>
</dbReference>
<dbReference type="CDD" id="cd11322">
    <property type="entry name" value="AmyAc_Glg_BE"/>
    <property type="match status" value="1"/>
</dbReference>
<comment type="catalytic activity">
    <reaction evidence="1 10">
        <text>Transfers a segment of a (1-&gt;4)-alpha-D-glucan chain to a primary hydroxy group in a similar glucan chain.</text>
        <dbReference type="EC" id="2.4.1.18"/>
    </reaction>
</comment>
<accession>A0ABS9W4F1</accession>
<comment type="pathway">
    <text evidence="3 10">Glycan biosynthesis; glycogen biosynthesis.</text>
</comment>
<dbReference type="InterPro" id="IPR037439">
    <property type="entry name" value="Branching_enzy"/>
</dbReference>
<dbReference type="CDD" id="cd02855">
    <property type="entry name" value="E_set_GBE_prok_N"/>
    <property type="match status" value="1"/>
</dbReference>
<dbReference type="PANTHER" id="PTHR43651:SF3">
    <property type="entry name" value="1,4-ALPHA-GLUCAN-BRANCHING ENZYME"/>
    <property type="match status" value="1"/>
</dbReference>
<dbReference type="SUPFAM" id="SSF51445">
    <property type="entry name" value="(Trans)glycosidases"/>
    <property type="match status" value="1"/>
</dbReference>
<dbReference type="InterPro" id="IPR013780">
    <property type="entry name" value="Glyco_hydro_b"/>
</dbReference>